<sequence>MKINLHQIVAFNAAAKHRSFSKAAEALGVTQSSVTQNIAKFEAIVGAYLLERRRAGLVLTPAGRRIHRVTEEMGLLQVQLEERINEFTRLEHGLLRVVGTASNPALIYMRRFRERYPGIDLTFESANWRKCEEIIREREADVVIMPEPENTENLYLWPIERRQHVALVPDGHPLADRKSISIKELANHHIVLPSTRSFARWRLESNAASLGISFNDVMVVSSTAMAVEAVYHGLGVTFTSQDTTTLARSLRSIEVDELAEPYLVVAACNADTRNTGIVKGFFECMD</sequence>
<dbReference type="PANTHER" id="PTHR30419">
    <property type="entry name" value="HTH-TYPE TRANSCRIPTIONAL REGULATOR YBHD"/>
    <property type="match status" value="1"/>
</dbReference>
<dbReference type="SUPFAM" id="SSF46785">
    <property type="entry name" value="Winged helix' DNA-binding domain"/>
    <property type="match status" value="1"/>
</dbReference>
<dbReference type="SUPFAM" id="SSF53850">
    <property type="entry name" value="Periplasmic binding protein-like II"/>
    <property type="match status" value="1"/>
</dbReference>
<dbReference type="Pfam" id="PF03466">
    <property type="entry name" value="LysR_substrate"/>
    <property type="match status" value="1"/>
</dbReference>
<dbReference type="EMBL" id="BSNS01000012">
    <property type="protein sequence ID" value="GLQ55815.1"/>
    <property type="molecule type" value="Genomic_DNA"/>
</dbReference>
<dbReference type="PANTHER" id="PTHR30419:SF30">
    <property type="entry name" value="LYSR FAMILY TRANSCRIPTIONAL REGULATOR"/>
    <property type="match status" value="1"/>
</dbReference>
<evidence type="ECO:0000259" key="5">
    <source>
        <dbReference type="PROSITE" id="PS50931"/>
    </source>
</evidence>
<evidence type="ECO:0000256" key="1">
    <source>
        <dbReference type="ARBA" id="ARBA00009437"/>
    </source>
</evidence>
<keyword evidence="7" id="KW-1185">Reference proteome</keyword>
<organism evidence="6 7">
    <name type="scientific">Devosia nitrariae</name>
    <dbReference type="NCBI Taxonomy" id="2071872"/>
    <lineage>
        <taxon>Bacteria</taxon>
        <taxon>Pseudomonadati</taxon>
        <taxon>Pseudomonadota</taxon>
        <taxon>Alphaproteobacteria</taxon>
        <taxon>Hyphomicrobiales</taxon>
        <taxon>Devosiaceae</taxon>
        <taxon>Devosia</taxon>
    </lineage>
</organism>
<reference evidence="7" key="1">
    <citation type="journal article" date="2019" name="Int. J. Syst. Evol. Microbiol.">
        <title>The Global Catalogue of Microorganisms (GCM) 10K type strain sequencing project: providing services to taxonomists for standard genome sequencing and annotation.</title>
        <authorList>
            <consortium name="The Broad Institute Genomics Platform"/>
            <consortium name="The Broad Institute Genome Sequencing Center for Infectious Disease"/>
            <person name="Wu L."/>
            <person name="Ma J."/>
        </authorList>
    </citation>
    <scope>NUCLEOTIDE SEQUENCE [LARGE SCALE GENOMIC DNA]</scope>
    <source>
        <strain evidence="7">NBRC 112416</strain>
    </source>
</reference>
<comment type="caution">
    <text evidence="6">The sequence shown here is derived from an EMBL/GenBank/DDBJ whole genome shotgun (WGS) entry which is preliminary data.</text>
</comment>
<evidence type="ECO:0000256" key="3">
    <source>
        <dbReference type="ARBA" id="ARBA00023125"/>
    </source>
</evidence>
<dbReference type="InterPro" id="IPR036388">
    <property type="entry name" value="WH-like_DNA-bd_sf"/>
</dbReference>
<proteinExistence type="inferred from homology"/>
<comment type="similarity">
    <text evidence="1">Belongs to the LysR transcriptional regulatory family.</text>
</comment>
<name>A0ABQ5W7A7_9HYPH</name>
<dbReference type="RefSeq" id="WP_284341227.1">
    <property type="nucleotide sequence ID" value="NZ_BSNS01000012.1"/>
</dbReference>
<keyword evidence="3" id="KW-0238">DNA-binding</keyword>
<evidence type="ECO:0000256" key="4">
    <source>
        <dbReference type="ARBA" id="ARBA00023163"/>
    </source>
</evidence>
<feature type="domain" description="HTH lysR-type" evidence="5">
    <location>
        <begin position="3"/>
        <end position="60"/>
    </location>
</feature>
<dbReference type="Gene3D" id="3.40.190.290">
    <property type="match status" value="1"/>
</dbReference>
<dbReference type="CDD" id="cd05466">
    <property type="entry name" value="PBP2_LTTR_substrate"/>
    <property type="match status" value="1"/>
</dbReference>
<keyword evidence="2" id="KW-0805">Transcription regulation</keyword>
<evidence type="ECO:0000313" key="7">
    <source>
        <dbReference type="Proteomes" id="UP001156691"/>
    </source>
</evidence>
<dbReference type="Gene3D" id="1.10.10.10">
    <property type="entry name" value="Winged helix-like DNA-binding domain superfamily/Winged helix DNA-binding domain"/>
    <property type="match status" value="1"/>
</dbReference>
<dbReference type="PROSITE" id="PS50931">
    <property type="entry name" value="HTH_LYSR"/>
    <property type="match status" value="1"/>
</dbReference>
<protein>
    <submittedName>
        <fullName evidence="6">Transcriptional regulator</fullName>
    </submittedName>
</protein>
<accession>A0ABQ5W7A7</accession>
<dbReference type="Pfam" id="PF00126">
    <property type="entry name" value="HTH_1"/>
    <property type="match status" value="1"/>
</dbReference>
<gene>
    <name evidence="6" type="ORF">GCM10010862_30740</name>
</gene>
<keyword evidence="4" id="KW-0804">Transcription</keyword>
<dbReference type="Proteomes" id="UP001156691">
    <property type="component" value="Unassembled WGS sequence"/>
</dbReference>
<dbReference type="InterPro" id="IPR050950">
    <property type="entry name" value="HTH-type_LysR_regulators"/>
</dbReference>
<evidence type="ECO:0000256" key="2">
    <source>
        <dbReference type="ARBA" id="ARBA00023015"/>
    </source>
</evidence>
<dbReference type="InterPro" id="IPR000847">
    <property type="entry name" value="LysR_HTH_N"/>
</dbReference>
<evidence type="ECO:0000313" key="6">
    <source>
        <dbReference type="EMBL" id="GLQ55815.1"/>
    </source>
</evidence>
<dbReference type="InterPro" id="IPR036390">
    <property type="entry name" value="WH_DNA-bd_sf"/>
</dbReference>
<dbReference type="InterPro" id="IPR005119">
    <property type="entry name" value="LysR_subst-bd"/>
</dbReference>